<feature type="domain" description="N-(5'phosphoribosyl) anthranilate isomerase (PRAI)" evidence="10">
    <location>
        <begin position="4"/>
        <end position="205"/>
    </location>
</feature>
<evidence type="ECO:0000313" key="11">
    <source>
        <dbReference type="EMBL" id="TPN84620.1"/>
    </source>
</evidence>
<gene>
    <name evidence="9" type="primary">trpF</name>
    <name evidence="11" type="ORF">FHK87_16965</name>
</gene>
<evidence type="ECO:0000256" key="9">
    <source>
        <dbReference type="HAMAP-Rule" id="MF_00135"/>
    </source>
</evidence>
<evidence type="ECO:0000256" key="2">
    <source>
        <dbReference type="ARBA" id="ARBA00004664"/>
    </source>
</evidence>
<evidence type="ECO:0000256" key="3">
    <source>
        <dbReference type="ARBA" id="ARBA00012572"/>
    </source>
</evidence>
<dbReference type="OrthoDB" id="9786954at2"/>
<dbReference type="AlphaFoldDB" id="A0A504JDH2"/>
<evidence type="ECO:0000256" key="5">
    <source>
        <dbReference type="ARBA" id="ARBA00022605"/>
    </source>
</evidence>
<protein>
    <recommendedName>
        <fullName evidence="4 9">N-(5'-phosphoribosyl)anthranilate isomerase</fullName>
        <shortName evidence="9">PRAI</shortName>
        <ecNumber evidence="3 9">5.3.1.24</ecNumber>
    </recommendedName>
</protein>
<dbReference type="InterPro" id="IPR011060">
    <property type="entry name" value="RibuloseP-bd_barrel"/>
</dbReference>
<dbReference type="Proteomes" id="UP000315540">
    <property type="component" value="Unassembled WGS sequence"/>
</dbReference>
<keyword evidence="5 9" id="KW-0028">Amino-acid biosynthesis</keyword>
<comment type="caution">
    <text evidence="11">The sequence shown here is derived from an EMBL/GenBank/DDBJ whole genome shotgun (WGS) entry which is preliminary data.</text>
</comment>
<dbReference type="CDD" id="cd00405">
    <property type="entry name" value="PRAI"/>
    <property type="match status" value="1"/>
</dbReference>
<keyword evidence="7 9" id="KW-0057">Aromatic amino acid biosynthesis</keyword>
<evidence type="ECO:0000256" key="1">
    <source>
        <dbReference type="ARBA" id="ARBA00001164"/>
    </source>
</evidence>
<name>A0A504JDH2_9FLAO</name>
<dbReference type="EMBL" id="VFWZ01000005">
    <property type="protein sequence ID" value="TPN84620.1"/>
    <property type="molecule type" value="Genomic_DNA"/>
</dbReference>
<accession>A0A504JDH2</accession>
<keyword evidence="6 9" id="KW-0822">Tryptophan biosynthesis</keyword>
<organism evidence="11 12">
    <name type="scientific">Aquimarina algicola</name>
    <dbReference type="NCBI Taxonomy" id="2589995"/>
    <lineage>
        <taxon>Bacteria</taxon>
        <taxon>Pseudomonadati</taxon>
        <taxon>Bacteroidota</taxon>
        <taxon>Flavobacteriia</taxon>
        <taxon>Flavobacteriales</taxon>
        <taxon>Flavobacteriaceae</taxon>
        <taxon>Aquimarina</taxon>
    </lineage>
</organism>
<dbReference type="GO" id="GO:0004640">
    <property type="term" value="F:phosphoribosylanthranilate isomerase activity"/>
    <property type="evidence" value="ECO:0007669"/>
    <property type="project" value="UniProtKB-UniRule"/>
</dbReference>
<dbReference type="InterPro" id="IPR044643">
    <property type="entry name" value="TrpF_fam"/>
</dbReference>
<dbReference type="PANTHER" id="PTHR42894">
    <property type="entry name" value="N-(5'-PHOSPHORIBOSYL)ANTHRANILATE ISOMERASE"/>
    <property type="match status" value="1"/>
</dbReference>
<dbReference type="EC" id="5.3.1.24" evidence="3 9"/>
<comment type="catalytic activity">
    <reaction evidence="1 9">
        <text>N-(5-phospho-beta-D-ribosyl)anthranilate = 1-(2-carboxyphenylamino)-1-deoxy-D-ribulose 5-phosphate</text>
        <dbReference type="Rhea" id="RHEA:21540"/>
        <dbReference type="ChEBI" id="CHEBI:18277"/>
        <dbReference type="ChEBI" id="CHEBI:58613"/>
        <dbReference type="EC" id="5.3.1.24"/>
    </reaction>
</comment>
<sequence>MKSPENIREVAMLQPNYLGFIFYENSPRNVEEFIDTSIIPTAIKKVGVFVNATIDFIIKKAEQFKLQAIQLHGNETAEYCLELKSTLQKIFKKEDQVNIWKVFSIKDQFDFEIVKPYENIVDYFLFDTKGPAKGGNGYTFDWNVLKNYPSTTPFILSGGIGLDEINAIQSLLDSPESKYLHAIDINSKFEIQPGLKNTETLQKFLSGIENL</sequence>
<evidence type="ECO:0000313" key="12">
    <source>
        <dbReference type="Proteomes" id="UP000315540"/>
    </source>
</evidence>
<dbReference type="Gene3D" id="3.20.20.70">
    <property type="entry name" value="Aldolase class I"/>
    <property type="match status" value="1"/>
</dbReference>
<evidence type="ECO:0000259" key="10">
    <source>
        <dbReference type="Pfam" id="PF00697"/>
    </source>
</evidence>
<keyword evidence="12" id="KW-1185">Reference proteome</keyword>
<dbReference type="Pfam" id="PF00697">
    <property type="entry name" value="PRAI"/>
    <property type="match status" value="1"/>
</dbReference>
<evidence type="ECO:0000256" key="6">
    <source>
        <dbReference type="ARBA" id="ARBA00022822"/>
    </source>
</evidence>
<keyword evidence="8 9" id="KW-0413">Isomerase</keyword>
<comment type="similarity">
    <text evidence="9">Belongs to the TrpF family.</text>
</comment>
<dbReference type="InterPro" id="IPR001240">
    <property type="entry name" value="PRAI_dom"/>
</dbReference>
<evidence type="ECO:0000256" key="8">
    <source>
        <dbReference type="ARBA" id="ARBA00023235"/>
    </source>
</evidence>
<dbReference type="SUPFAM" id="SSF51366">
    <property type="entry name" value="Ribulose-phoshate binding barrel"/>
    <property type="match status" value="1"/>
</dbReference>
<proteinExistence type="inferred from homology"/>
<dbReference type="HAMAP" id="MF_00135">
    <property type="entry name" value="PRAI"/>
    <property type="match status" value="1"/>
</dbReference>
<evidence type="ECO:0000256" key="4">
    <source>
        <dbReference type="ARBA" id="ARBA00022272"/>
    </source>
</evidence>
<reference evidence="11 12" key="1">
    <citation type="submission" date="2019-06" db="EMBL/GenBank/DDBJ databases">
        <authorList>
            <person name="Meng X."/>
        </authorList>
    </citation>
    <scope>NUCLEOTIDE SEQUENCE [LARGE SCALE GENOMIC DNA]</scope>
    <source>
        <strain evidence="11 12">M625</strain>
    </source>
</reference>
<comment type="pathway">
    <text evidence="2 9">Amino-acid biosynthesis; L-tryptophan biosynthesis; L-tryptophan from chorismate: step 3/5.</text>
</comment>
<dbReference type="UniPathway" id="UPA00035">
    <property type="reaction ID" value="UER00042"/>
</dbReference>
<dbReference type="PANTHER" id="PTHR42894:SF1">
    <property type="entry name" value="N-(5'-PHOSPHORIBOSYL)ANTHRANILATE ISOMERASE"/>
    <property type="match status" value="1"/>
</dbReference>
<dbReference type="InterPro" id="IPR013785">
    <property type="entry name" value="Aldolase_TIM"/>
</dbReference>
<evidence type="ECO:0000256" key="7">
    <source>
        <dbReference type="ARBA" id="ARBA00023141"/>
    </source>
</evidence>
<dbReference type="GO" id="GO:0000162">
    <property type="term" value="P:L-tryptophan biosynthetic process"/>
    <property type="evidence" value="ECO:0007669"/>
    <property type="project" value="UniProtKB-UniRule"/>
</dbReference>